<feature type="transmembrane region" description="Helical" evidence="1">
    <location>
        <begin position="6"/>
        <end position="23"/>
    </location>
</feature>
<dbReference type="AlphaFoldDB" id="A0AAN0J530"/>
<keyword evidence="3" id="KW-1185">Reference proteome</keyword>
<keyword evidence="1" id="KW-0472">Membrane</keyword>
<reference evidence="2" key="2">
    <citation type="submission" date="2024-06" db="UniProtKB">
        <authorList>
            <consortium name="EnsemblMetazoa"/>
        </authorList>
    </citation>
    <scope>IDENTIFICATION</scope>
</reference>
<keyword evidence="1" id="KW-1133">Transmembrane helix</keyword>
<sequence length="119" mass="13363">MCCRLLTFGAIFTFFIAAIYISCQTRSKTQSSNEETSLAGFLEDMKKNTCDFVIDINSYIGSWTVFLFSLFFAVFMVFKCGCSPVTIVATLVVGGALYFGFYIFIEIVIGRIHNIFCTD</sequence>
<keyword evidence="1" id="KW-0812">Transmembrane</keyword>
<evidence type="ECO:0000256" key="1">
    <source>
        <dbReference type="SAM" id="Phobius"/>
    </source>
</evidence>
<dbReference type="RefSeq" id="XP_019851852.1">
    <property type="nucleotide sequence ID" value="XM_019996293.1"/>
</dbReference>
<dbReference type="KEGG" id="aqu:109581845"/>
<reference evidence="3" key="1">
    <citation type="journal article" date="2010" name="Nature">
        <title>The Amphimedon queenslandica genome and the evolution of animal complexity.</title>
        <authorList>
            <person name="Srivastava M."/>
            <person name="Simakov O."/>
            <person name="Chapman J."/>
            <person name="Fahey B."/>
            <person name="Gauthier M.E."/>
            <person name="Mitros T."/>
            <person name="Richards G.S."/>
            <person name="Conaco C."/>
            <person name="Dacre M."/>
            <person name="Hellsten U."/>
            <person name="Larroux C."/>
            <person name="Putnam N.H."/>
            <person name="Stanke M."/>
            <person name="Adamska M."/>
            <person name="Darling A."/>
            <person name="Degnan S.M."/>
            <person name="Oakley T.H."/>
            <person name="Plachetzki D.C."/>
            <person name="Zhai Y."/>
            <person name="Adamski M."/>
            <person name="Calcino A."/>
            <person name="Cummins S.F."/>
            <person name="Goodstein D.M."/>
            <person name="Harris C."/>
            <person name="Jackson D.J."/>
            <person name="Leys S.P."/>
            <person name="Shu S."/>
            <person name="Woodcroft B.J."/>
            <person name="Vervoort M."/>
            <person name="Kosik K.S."/>
            <person name="Manning G."/>
            <person name="Degnan B.M."/>
            <person name="Rokhsar D.S."/>
        </authorList>
    </citation>
    <scope>NUCLEOTIDE SEQUENCE [LARGE SCALE GENOMIC DNA]</scope>
</reference>
<feature type="transmembrane region" description="Helical" evidence="1">
    <location>
        <begin position="56"/>
        <end position="78"/>
    </location>
</feature>
<dbReference type="EnsemblMetazoa" id="XM_019996293.1">
    <property type="protein sequence ID" value="XP_019851852.1"/>
    <property type="gene ID" value="LOC109581845"/>
</dbReference>
<evidence type="ECO:0000313" key="2">
    <source>
        <dbReference type="EnsemblMetazoa" id="XP_019851852.1"/>
    </source>
</evidence>
<protein>
    <submittedName>
        <fullName evidence="2">Uncharacterized protein</fullName>
    </submittedName>
</protein>
<accession>A0AAN0J530</accession>
<evidence type="ECO:0000313" key="3">
    <source>
        <dbReference type="Proteomes" id="UP000007879"/>
    </source>
</evidence>
<dbReference type="GeneID" id="109581845"/>
<proteinExistence type="predicted"/>
<name>A0AAN0J530_AMPQE</name>
<dbReference type="Proteomes" id="UP000007879">
    <property type="component" value="Unassembled WGS sequence"/>
</dbReference>
<feature type="transmembrane region" description="Helical" evidence="1">
    <location>
        <begin position="84"/>
        <end position="105"/>
    </location>
</feature>
<organism evidence="2 3">
    <name type="scientific">Amphimedon queenslandica</name>
    <name type="common">Sponge</name>
    <dbReference type="NCBI Taxonomy" id="400682"/>
    <lineage>
        <taxon>Eukaryota</taxon>
        <taxon>Metazoa</taxon>
        <taxon>Porifera</taxon>
        <taxon>Demospongiae</taxon>
        <taxon>Heteroscleromorpha</taxon>
        <taxon>Haplosclerida</taxon>
        <taxon>Niphatidae</taxon>
        <taxon>Amphimedon</taxon>
    </lineage>
</organism>